<feature type="domain" description="At2g29880-like C-terminal" evidence="1">
    <location>
        <begin position="80"/>
        <end position="125"/>
    </location>
</feature>
<dbReference type="AlphaFoldDB" id="B9RVN7"/>
<protein>
    <recommendedName>
        <fullName evidence="1">At2g29880-like C-terminal domain-containing protein</fullName>
    </recommendedName>
</protein>
<dbReference type="InterPro" id="IPR056253">
    <property type="entry name" value="At2g29880-like_C"/>
</dbReference>
<dbReference type="Proteomes" id="UP000008311">
    <property type="component" value="Unassembled WGS sequence"/>
</dbReference>
<dbReference type="InParanoid" id="B9RVN7"/>
<keyword evidence="3" id="KW-1185">Reference proteome</keyword>
<evidence type="ECO:0000259" key="1">
    <source>
        <dbReference type="Pfam" id="PF24769"/>
    </source>
</evidence>
<dbReference type="eggNOG" id="ENOG502T1PZ">
    <property type="taxonomic scope" value="Eukaryota"/>
</dbReference>
<gene>
    <name evidence="2" type="ORF">RCOM_0967360</name>
</gene>
<proteinExistence type="predicted"/>
<reference evidence="3" key="1">
    <citation type="journal article" date="2010" name="Nat. Biotechnol.">
        <title>Draft genome sequence of the oilseed species Ricinus communis.</title>
        <authorList>
            <person name="Chan A.P."/>
            <person name="Crabtree J."/>
            <person name="Zhao Q."/>
            <person name="Lorenzi H."/>
            <person name="Orvis J."/>
            <person name="Puiu D."/>
            <person name="Melake-Berhan A."/>
            <person name="Jones K.M."/>
            <person name="Redman J."/>
            <person name="Chen G."/>
            <person name="Cahoon E.B."/>
            <person name="Gedil M."/>
            <person name="Stanke M."/>
            <person name="Haas B.J."/>
            <person name="Wortman J.R."/>
            <person name="Fraser-Liggett C.M."/>
            <person name="Ravel J."/>
            <person name="Rabinowicz P.D."/>
        </authorList>
    </citation>
    <scope>NUCLEOTIDE SEQUENCE [LARGE SCALE GENOMIC DNA]</scope>
    <source>
        <strain evidence="3">cv. Hale</strain>
    </source>
</reference>
<accession>B9RVN7</accession>
<evidence type="ECO:0000313" key="3">
    <source>
        <dbReference type="Proteomes" id="UP000008311"/>
    </source>
</evidence>
<sequence>MQDSLYQSPSYRYSTLPLPFDIINLDVPKGRKRGNRSEFEGKTTSFESNNNQANIESKLTHFVDKLVEAIKSFDSSEHSCWDIIKEKPNLDKRACLKAFKLLNTRAKKIEFLKMTPKKRYKWITYELEQ</sequence>
<evidence type="ECO:0000313" key="2">
    <source>
        <dbReference type="EMBL" id="EEF44613.1"/>
    </source>
</evidence>
<dbReference type="Pfam" id="PF24769">
    <property type="entry name" value="At2g29880_C"/>
    <property type="match status" value="1"/>
</dbReference>
<dbReference type="EMBL" id="EQ973821">
    <property type="protein sequence ID" value="EEF44613.1"/>
    <property type="molecule type" value="Genomic_DNA"/>
</dbReference>
<organism evidence="2 3">
    <name type="scientific">Ricinus communis</name>
    <name type="common">Castor bean</name>
    <dbReference type="NCBI Taxonomy" id="3988"/>
    <lineage>
        <taxon>Eukaryota</taxon>
        <taxon>Viridiplantae</taxon>
        <taxon>Streptophyta</taxon>
        <taxon>Embryophyta</taxon>
        <taxon>Tracheophyta</taxon>
        <taxon>Spermatophyta</taxon>
        <taxon>Magnoliopsida</taxon>
        <taxon>eudicotyledons</taxon>
        <taxon>Gunneridae</taxon>
        <taxon>Pentapetalae</taxon>
        <taxon>rosids</taxon>
        <taxon>fabids</taxon>
        <taxon>Malpighiales</taxon>
        <taxon>Euphorbiaceae</taxon>
        <taxon>Acalyphoideae</taxon>
        <taxon>Acalypheae</taxon>
        <taxon>Ricinus</taxon>
    </lineage>
</organism>
<name>B9RVN7_RICCO</name>